<accession>A0A154VJ29</accession>
<dbReference type="PANTHER" id="PTHR28055">
    <property type="entry name" value="ALTERED INHERITANCE OF MITOCHONDRIA PROTEIN 41, MITOCHONDRIAL"/>
    <property type="match status" value="1"/>
</dbReference>
<proteinExistence type="predicted"/>
<dbReference type="STRING" id="580166.AUP43_13835"/>
<dbReference type="InterPro" id="IPR042184">
    <property type="entry name" value="YqeY/Aim41_N"/>
</dbReference>
<sequence>MLRQRLNESLKEAMKARDERAVSTLRLILAALKDRDICARGKGNNDGISETEIQLMLQSMIKQRHESIDMYERGGRCELAEQERGEITIIERFLPKQLDETEIASAVERAISDVQPSGVKDMGKVMAFLKQHYPGQMDFGKASGLLRGRLVA</sequence>
<dbReference type="PANTHER" id="PTHR28055:SF1">
    <property type="entry name" value="ALTERED INHERITANCE OF MITOCHONDRIA PROTEIN 41, MITOCHONDRIAL"/>
    <property type="match status" value="1"/>
</dbReference>
<dbReference type="Pfam" id="PF09424">
    <property type="entry name" value="YqeY"/>
    <property type="match status" value="1"/>
</dbReference>
<keyword evidence="2" id="KW-1185">Reference proteome</keyword>
<dbReference type="Gene3D" id="1.10.10.410">
    <property type="match status" value="1"/>
</dbReference>
<comment type="caution">
    <text evidence="1">The sequence shown here is derived from an EMBL/GenBank/DDBJ whole genome shotgun (WGS) entry which is preliminary data.</text>
</comment>
<dbReference type="RefSeq" id="WP_067559698.1">
    <property type="nucleotide sequence ID" value="NZ_LPXN01000157.1"/>
</dbReference>
<dbReference type="AlphaFoldDB" id="A0A154VJ29"/>
<gene>
    <name evidence="1" type="ORF">AUP43_13835</name>
</gene>
<evidence type="ECO:0000313" key="1">
    <source>
        <dbReference type="EMBL" id="KZD01343.1"/>
    </source>
</evidence>
<dbReference type="Gene3D" id="1.10.1510.10">
    <property type="entry name" value="Uncharacterised protein YqeY/AIM41 PF09424, N-terminal domain"/>
    <property type="match status" value="1"/>
</dbReference>
<evidence type="ECO:0000313" key="2">
    <source>
        <dbReference type="Proteomes" id="UP000076400"/>
    </source>
</evidence>
<reference evidence="1 2" key="1">
    <citation type="submission" date="2015-12" db="EMBL/GenBank/DDBJ databases">
        <title>Genome sequence of Oceanibaculum pacificum MCCC 1A02656.</title>
        <authorList>
            <person name="Lu L."/>
            <person name="Lai Q."/>
            <person name="Shao Z."/>
            <person name="Qian P."/>
        </authorList>
    </citation>
    <scope>NUCLEOTIDE SEQUENCE [LARGE SCALE GENOMIC DNA]</scope>
    <source>
        <strain evidence="1 2">MCCC 1A02656</strain>
    </source>
</reference>
<dbReference type="InterPro" id="IPR003789">
    <property type="entry name" value="Asn/Gln_tRNA_amidoTrase-B-like"/>
</dbReference>
<dbReference type="SUPFAM" id="SSF89095">
    <property type="entry name" value="GatB/YqeY motif"/>
    <property type="match status" value="1"/>
</dbReference>
<dbReference type="GO" id="GO:0016740">
    <property type="term" value="F:transferase activity"/>
    <property type="evidence" value="ECO:0007669"/>
    <property type="project" value="UniProtKB-KW"/>
</dbReference>
<dbReference type="GO" id="GO:0016884">
    <property type="term" value="F:carbon-nitrogen ligase activity, with glutamine as amido-N-donor"/>
    <property type="evidence" value="ECO:0007669"/>
    <property type="project" value="InterPro"/>
</dbReference>
<dbReference type="EMBL" id="LPXN01000157">
    <property type="protein sequence ID" value="KZD01343.1"/>
    <property type="molecule type" value="Genomic_DNA"/>
</dbReference>
<name>A0A154VJ29_9PROT</name>
<protein>
    <submittedName>
        <fullName evidence="1">Glutamyl-tRNA amidotransferase</fullName>
    </submittedName>
</protein>
<keyword evidence="1" id="KW-0808">Transferase</keyword>
<dbReference type="InterPro" id="IPR023168">
    <property type="entry name" value="GatB_Yqey_C_2"/>
</dbReference>
<dbReference type="Proteomes" id="UP000076400">
    <property type="component" value="Unassembled WGS sequence"/>
</dbReference>
<dbReference type="InterPro" id="IPR019004">
    <property type="entry name" value="YqeY/Aim41"/>
</dbReference>
<dbReference type="OrthoDB" id="9788127at2"/>
<organism evidence="1 2">
    <name type="scientific">Oceanibaculum pacificum</name>
    <dbReference type="NCBI Taxonomy" id="580166"/>
    <lineage>
        <taxon>Bacteria</taxon>
        <taxon>Pseudomonadati</taxon>
        <taxon>Pseudomonadota</taxon>
        <taxon>Alphaproteobacteria</taxon>
        <taxon>Rhodospirillales</taxon>
        <taxon>Oceanibaculaceae</taxon>
        <taxon>Oceanibaculum</taxon>
    </lineage>
</organism>